<accession>A0A2K3YVD1</accession>
<reference evidence="2 3" key="1">
    <citation type="submission" date="2017-08" db="EMBL/GenBank/DDBJ databases">
        <title>Draft genome sequences of 64 type strains of genus Staph aureus.</title>
        <authorList>
            <person name="Cole K."/>
            <person name="Golubchik T."/>
            <person name="Russell J."/>
            <person name="Foster D."/>
            <person name="Llewelyn M."/>
            <person name="Wilson D."/>
            <person name="Crook D."/>
            <person name="Paul J."/>
        </authorList>
    </citation>
    <scope>NUCLEOTIDE SEQUENCE [LARGE SCALE GENOMIC DNA]</scope>
    <source>
        <strain evidence="2 3">DSM 21968</strain>
    </source>
</reference>
<dbReference type="SMART" id="SM01121">
    <property type="entry name" value="Dak1_2"/>
    <property type="match status" value="1"/>
</dbReference>
<dbReference type="EMBL" id="PPRF01000014">
    <property type="protein sequence ID" value="PNZ29561.1"/>
    <property type="molecule type" value="Genomic_DNA"/>
</dbReference>
<proteinExistence type="predicted"/>
<dbReference type="Pfam" id="PF21645">
    <property type="entry name" value="FakA-like_M"/>
    <property type="match status" value="1"/>
</dbReference>
<dbReference type="GO" id="GO:0006071">
    <property type="term" value="P:glycerol metabolic process"/>
    <property type="evidence" value="ECO:0007669"/>
    <property type="project" value="InterPro"/>
</dbReference>
<dbReference type="InterPro" id="IPR036117">
    <property type="entry name" value="DhaL_dom_sf"/>
</dbReference>
<dbReference type="InterPro" id="IPR019986">
    <property type="entry name" value="YloV-like"/>
</dbReference>
<dbReference type="InterPro" id="IPR048394">
    <property type="entry name" value="FakA-like_M"/>
</dbReference>
<dbReference type="SMART" id="SM01120">
    <property type="entry name" value="Dak2"/>
    <property type="match status" value="1"/>
</dbReference>
<dbReference type="InterPro" id="IPR033470">
    <property type="entry name" value="FakA-like_C"/>
</dbReference>
<sequence>MITKINGNLFADMIIQGAQNLSNNADLVDSLNVYPVPDGDTGTNMNLSMTSGKEEVQNNPSSHIGNLGKSFSKGLLMGARGNSGVILSQIFRGFSKALEEESEIDAKGFARSFDAGVKTAYKAVMKPVEGTILTVAKDAGQAAIDTAEKTEDCLEIMTAVYEAAQKSLENTPNLLPVLKEVGVVDSGGKGLTLVYEGFLKAMKGETIEPQTPKVDKEEFFNDDHDFHGVINTEDIVYGYCTEMMVRFQSGKAPFDEATFREDMSKFGDSLLVISDDEIVKVHVHTETPGEVFTFGQKYGELIKVKAENMREQHREVLRKEAANADKQAAAEPKTAEKVETAIITISMGDGITELFKSMGATHIISGGQTMNPSTEDIVTVIQESGCKRAIILPNNKNIQMASQQAAEIVDVEAVVVPTRTVPQGIAAMFSYDTTASIEDNAEAMTAALANVKSGSITYAVRDTKIDGINIEKGAYMGLVEDKIIVSDRDVEATLKQTLEAMIDEDSEILTVIAGEEATEAQTAFIESFVEEHFEDLELEVQEGQQPIYPYLFSVE</sequence>
<dbReference type="Gene3D" id="1.25.40.340">
    <property type="match status" value="1"/>
</dbReference>
<gene>
    <name evidence="2" type="ORF">CD122_01875</name>
</gene>
<dbReference type="RefSeq" id="WP_103357325.1">
    <property type="nucleotide sequence ID" value="NZ_CP113107.1"/>
</dbReference>
<dbReference type="NCBIfam" id="NF038248">
    <property type="entry name" value="FakA_VfrB"/>
    <property type="match status" value="1"/>
</dbReference>
<dbReference type="PANTHER" id="PTHR33434">
    <property type="entry name" value="DEGV DOMAIN-CONTAINING PROTEIN DR_1986-RELATED"/>
    <property type="match status" value="1"/>
</dbReference>
<dbReference type="Pfam" id="PF02734">
    <property type="entry name" value="Dak2"/>
    <property type="match status" value="1"/>
</dbReference>
<dbReference type="InterPro" id="IPR004007">
    <property type="entry name" value="DhaL_dom"/>
</dbReference>
<keyword evidence="3" id="KW-1185">Reference proteome</keyword>
<comment type="caution">
    <text evidence="2">The sequence shown here is derived from an EMBL/GenBank/DDBJ whole genome shotgun (WGS) entry which is preliminary data.</text>
</comment>
<dbReference type="NCBIfam" id="TIGR03599">
    <property type="entry name" value="YloV"/>
    <property type="match status" value="1"/>
</dbReference>
<evidence type="ECO:0000313" key="3">
    <source>
        <dbReference type="Proteomes" id="UP000242752"/>
    </source>
</evidence>
<evidence type="ECO:0000313" key="2">
    <source>
        <dbReference type="EMBL" id="PNZ29561.1"/>
    </source>
</evidence>
<dbReference type="AlphaFoldDB" id="A0A2K3YVD1"/>
<protein>
    <recommendedName>
        <fullName evidence="1">DhaL domain-containing protein</fullName>
    </recommendedName>
</protein>
<dbReference type="OrthoDB" id="9760324at2"/>
<dbReference type="Proteomes" id="UP000242752">
    <property type="component" value="Unassembled WGS sequence"/>
</dbReference>
<dbReference type="InterPro" id="IPR050270">
    <property type="entry name" value="DegV_domain_contain"/>
</dbReference>
<dbReference type="PANTHER" id="PTHR33434:SF4">
    <property type="entry name" value="PHOSPHATASE PROTEIN"/>
    <property type="match status" value="1"/>
</dbReference>
<name>A0A2K3YVD1_9STAP</name>
<dbReference type="GO" id="GO:0004371">
    <property type="term" value="F:glycerone kinase activity"/>
    <property type="evidence" value="ECO:0007669"/>
    <property type="project" value="InterPro"/>
</dbReference>
<dbReference type="PROSITE" id="PS51480">
    <property type="entry name" value="DHAL"/>
    <property type="match status" value="1"/>
</dbReference>
<organism evidence="2 3">
    <name type="scientific">Staphylococcus rostri</name>
    <dbReference type="NCBI Taxonomy" id="522262"/>
    <lineage>
        <taxon>Bacteria</taxon>
        <taxon>Bacillati</taxon>
        <taxon>Bacillota</taxon>
        <taxon>Bacilli</taxon>
        <taxon>Bacillales</taxon>
        <taxon>Staphylococcaceae</taxon>
        <taxon>Staphylococcus</taxon>
    </lineage>
</organism>
<feature type="domain" description="DhaL" evidence="1">
    <location>
        <begin position="8"/>
        <end position="200"/>
    </location>
</feature>
<dbReference type="SUPFAM" id="SSF101473">
    <property type="entry name" value="DhaL-like"/>
    <property type="match status" value="1"/>
</dbReference>
<dbReference type="Pfam" id="PF13684">
    <property type="entry name" value="FakA-like_C"/>
    <property type="match status" value="1"/>
</dbReference>
<evidence type="ECO:0000259" key="1">
    <source>
        <dbReference type="PROSITE" id="PS51480"/>
    </source>
</evidence>